<dbReference type="SMART" id="SM00220">
    <property type="entry name" value="S_TKc"/>
    <property type="match status" value="1"/>
</dbReference>
<comment type="catalytic activity">
    <reaction evidence="9">
        <text>L-seryl-[protein] + ATP = O-phospho-L-seryl-[protein] + ADP + H(+)</text>
        <dbReference type="Rhea" id="RHEA:17989"/>
        <dbReference type="Rhea" id="RHEA-COMP:9863"/>
        <dbReference type="Rhea" id="RHEA-COMP:11604"/>
        <dbReference type="ChEBI" id="CHEBI:15378"/>
        <dbReference type="ChEBI" id="CHEBI:29999"/>
        <dbReference type="ChEBI" id="CHEBI:30616"/>
        <dbReference type="ChEBI" id="CHEBI:83421"/>
        <dbReference type="ChEBI" id="CHEBI:456216"/>
        <dbReference type="EC" id="2.7.11.1"/>
    </reaction>
</comment>
<dbReference type="EC" id="2.7.11.1" evidence="2"/>
<dbReference type="PANTHER" id="PTHR44899:SF7">
    <property type="entry name" value="NIMA-RELATED KINASE"/>
    <property type="match status" value="1"/>
</dbReference>
<evidence type="ECO:0000256" key="9">
    <source>
        <dbReference type="ARBA" id="ARBA00048679"/>
    </source>
</evidence>
<organism evidence="13 14">
    <name type="scientific">Oopsacas minuta</name>
    <dbReference type="NCBI Taxonomy" id="111878"/>
    <lineage>
        <taxon>Eukaryota</taxon>
        <taxon>Metazoa</taxon>
        <taxon>Porifera</taxon>
        <taxon>Hexactinellida</taxon>
        <taxon>Hexasterophora</taxon>
        <taxon>Lyssacinosida</taxon>
        <taxon>Leucopsacidae</taxon>
        <taxon>Oopsacas</taxon>
    </lineage>
</organism>
<dbReference type="EMBL" id="JAKMXF010000358">
    <property type="protein sequence ID" value="KAI6646246.1"/>
    <property type="molecule type" value="Genomic_DNA"/>
</dbReference>
<dbReference type="CDD" id="cd08215">
    <property type="entry name" value="STKc_Nek"/>
    <property type="match status" value="1"/>
</dbReference>
<comment type="caution">
    <text evidence="13">The sequence shown here is derived from an EMBL/GenBank/DDBJ whole genome shotgun (WGS) entry which is preliminary data.</text>
</comment>
<dbReference type="FunFam" id="3.30.200.20:FF:000097">
    <property type="entry name" value="Probable serine/threonine-protein kinase nek1"/>
    <property type="match status" value="1"/>
</dbReference>
<dbReference type="Gene3D" id="1.10.510.10">
    <property type="entry name" value="Transferase(Phosphotransferase) domain 1"/>
    <property type="match status" value="1"/>
</dbReference>
<evidence type="ECO:0000256" key="7">
    <source>
        <dbReference type="ARBA" id="ARBA00022840"/>
    </source>
</evidence>
<evidence type="ECO:0000256" key="6">
    <source>
        <dbReference type="ARBA" id="ARBA00022777"/>
    </source>
</evidence>
<evidence type="ECO:0000256" key="1">
    <source>
        <dbReference type="ARBA" id="ARBA00010886"/>
    </source>
</evidence>
<evidence type="ECO:0000256" key="4">
    <source>
        <dbReference type="ARBA" id="ARBA00022679"/>
    </source>
</evidence>
<dbReference type="SUPFAM" id="SSF56112">
    <property type="entry name" value="Protein kinase-like (PK-like)"/>
    <property type="match status" value="1"/>
</dbReference>
<keyword evidence="4" id="KW-0808">Transferase</keyword>
<dbReference type="InterPro" id="IPR000719">
    <property type="entry name" value="Prot_kinase_dom"/>
</dbReference>
<dbReference type="InterPro" id="IPR017441">
    <property type="entry name" value="Protein_kinase_ATP_BS"/>
</dbReference>
<dbReference type="InterPro" id="IPR008271">
    <property type="entry name" value="Ser/Thr_kinase_AS"/>
</dbReference>
<keyword evidence="14" id="KW-1185">Reference proteome</keyword>
<evidence type="ECO:0000256" key="5">
    <source>
        <dbReference type="ARBA" id="ARBA00022741"/>
    </source>
</evidence>
<dbReference type="PROSITE" id="PS50011">
    <property type="entry name" value="PROTEIN_KINASE_DOM"/>
    <property type="match status" value="1"/>
</dbReference>
<dbReference type="PROSITE" id="PS00107">
    <property type="entry name" value="PROTEIN_KINASE_ATP"/>
    <property type="match status" value="1"/>
</dbReference>
<dbReference type="InterPro" id="IPR051131">
    <property type="entry name" value="NEK_Ser/Thr_kinase_NIMA"/>
</dbReference>
<dbReference type="PANTHER" id="PTHR44899">
    <property type="entry name" value="CAMK FAMILY PROTEIN KINASE"/>
    <property type="match status" value="1"/>
</dbReference>
<reference evidence="13 14" key="1">
    <citation type="journal article" date="2023" name="BMC Biol.">
        <title>The compact genome of the sponge Oopsacas minuta (Hexactinellida) is lacking key metazoan core genes.</title>
        <authorList>
            <person name="Santini S."/>
            <person name="Schenkelaars Q."/>
            <person name="Jourda C."/>
            <person name="Duchesne M."/>
            <person name="Belahbib H."/>
            <person name="Rocher C."/>
            <person name="Selva M."/>
            <person name="Riesgo A."/>
            <person name="Vervoort M."/>
            <person name="Leys S.P."/>
            <person name="Kodjabachian L."/>
            <person name="Le Bivic A."/>
            <person name="Borchiellini C."/>
            <person name="Claverie J.M."/>
            <person name="Renard E."/>
        </authorList>
    </citation>
    <scope>NUCLEOTIDE SEQUENCE [LARGE SCALE GENOMIC DNA]</scope>
    <source>
        <strain evidence="13">SPO-2</strain>
    </source>
</reference>
<evidence type="ECO:0000256" key="10">
    <source>
        <dbReference type="PROSITE-ProRule" id="PRU10141"/>
    </source>
</evidence>
<dbReference type="Gene3D" id="3.30.200.20">
    <property type="entry name" value="Phosphorylase Kinase, domain 1"/>
    <property type="match status" value="1"/>
</dbReference>
<evidence type="ECO:0000256" key="2">
    <source>
        <dbReference type="ARBA" id="ARBA00012513"/>
    </source>
</evidence>
<keyword evidence="6 13" id="KW-0418">Kinase</keyword>
<comment type="similarity">
    <text evidence="1">Belongs to the protein kinase superfamily. NEK Ser/Thr protein kinase family. NIMA subfamily.</text>
</comment>
<protein>
    <recommendedName>
        <fullName evidence="2">non-specific serine/threonine protein kinase</fullName>
        <ecNumber evidence="2">2.7.11.1</ecNumber>
    </recommendedName>
</protein>
<evidence type="ECO:0000259" key="12">
    <source>
        <dbReference type="PROSITE" id="PS50011"/>
    </source>
</evidence>
<dbReference type="AlphaFoldDB" id="A0AAV7JC19"/>
<feature type="compositionally biased region" description="Basic and acidic residues" evidence="11">
    <location>
        <begin position="350"/>
        <end position="361"/>
    </location>
</feature>
<feature type="compositionally biased region" description="Polar residues" evidence="11">
    <location>
        <begin position="423"/>
        <end position="441"/>
    </location>
</feature>
<dbReference type="GO" id="GO:0004674">
    <property type="term" value="F:protein serine/threonine kinase activity"/>
    <property type="evidence" value="ECO:0007669"/>
    <property type="project" value="UniProtKB-KW"/>
</dbReference>
<feature type="region of interest" description="Disordered" evidence="11">
    <location>
        <begin position="314"/>
        <end position="447"/>
    </location>
</feature>
<keyword evidence="7 10" id="KW-0067">ATP-binding</keyword>
<evidence type="ECO:0000256" key="8">
    <source>
        <dbReference type="ARBA" id="ARBA00047899"/>
    </source>
</evidence>
<dbReference type="PROSITE" id="PS00108">
    <property type="entry name" value="PROTEIN_KINASE_ST"/>
    <property type="match status" value="1"/>
</dbReference>
<evidence type="ECO:0000313" key="14">
    <source>
        <dbReference type="Proteomes" id="UP001165289"/>
    </source>
</evidence>
<feature type="compositionally biased region" description="Basic and acidic residues" evidence="11">
    <location>
        <begin position="384"/>
        <end position="397"/>
    </location>
</feature>
<dbReference type="Proteomes" id="UP001165289">
    <property type="component" value="Unassembled WGS sequence"/>
</dbReference>
<keyword evidence="3" id="KW-0723">Serine/threonine-protein kinase</keyword>
<dbReference type="Pfam" id="PF00069">
    <property type="entry name" value="Pkinase"/>
    <property type="match status" value="1"/>
</dbReference>
<proteinExistence type="inferred from homology"/>
<dbReference type="GO" id="GO:0005524">
    <property type="term" value="F:ATP binding"/>
    <property type="evidence" value="ECO:0007669"/>
    <property type="project" value="UniProtKB-UniRule"/>
</dbReference>
<sequence>MDEYTSLRLIGKGSYGEVYLVKSQIDSKHYVLKRIKLNSLSEKEKRTAAQEARLLSELIHPNIVSYKDSFHLNGLLHILMSYCEGGDLNKFLKARNSIHLSESQIIHWFVQISLALQYLHKQNILHRDLKTQNIFLSRNIVKVGDLGIARVLESSGAMARTFIGTPYYMSPEIFQNMPYNHKSDIWALGCCVVEMSTLKTAFSAKDLNSLAFKIIVGKQPSIPDNYSIQLKQSHIKVFLQERQKRGRLPNLNSINRIIKSGKSFHITSSNENNDSCIPFILPNLSSDDFDNNSNSSLTAISSLQDTDEPINNTITPVSTYSTPRSHIRSQNNEITVKSDELCSTGIPDVPKFDPQPEHLDQNDSNYENIISNRDDNPNNSSEYLEYRTSEVVESEARQRRREQKRQQNYSSTLMNRYIRKSSRNLTQEESVVAESNQTVDSNHSESNKKNIDNISCMKLCNELQASIDSDEEKMLTLFNSTLDHTGTGDPINSVNEANIEDSNSREDKCLNESFKSQSIEGEQELSAIDIKSNIALLEAECIQGLGVSLFARSRLMLDKYSDSSEDLESNLKLILGQGKFEFYFTLLLKLKLYTQQYSVNISV</sequence>
<name>A0AAV7JC19_9METZ</name>
<gene>
    <name evidence="13" type="ORF">LOD99_9330</name>
</gene>
<feature type="compositionally biased region" description="Polar residues" evidence="11">
    <location>
        <begin position="362"/>
        <end position="382"/>
    </location>
</feature>
<keyword evidence="5 10" id="KW-0547">Nucleotide-binding</keyword>
<evidence type="ECO:0000313" key="13">
    <source>
        <dbReference type="EMBL" id="KAI6646246.1"/>
    </source>
</evidence>
<evidence type="ECO:0000256" key="11">
    <source>
        <dbReference type="SAM" id="MobiDB-lite"/>
    </source>
</evidence>
<feature type="domain" description="Protein kinase" evidence="12">
    <location>
        <begin position="4"/>
        <end position="258"/>
    </location>
</feature>
<feature type="compositionally biased region" description="Polar residues" evidence="11">
    <location>
        <begin position="314"/>
        <end position="335"/>
    </location>
</feature>
<feature type="binding site" evidence="10">
    <location>
        <position position="33"/>
    </location>
    <ligand>
        <name>ATP</name>
        <dbReference type="ChEBI" id="CHEBI:30616"/>
    </ligand>
</feature>
<evidence type="ECO:0000256" key="3">
    <source>
        <dbReference type="ARBA" id="ARBA00022527"/>
    </source>
</evidence>
<comment type="catalytic activity">
    <reaction evidence="8">
        <text>L-threonyl-[protein] + ATP = O-phospho-L-threonyl-[protein] + ADP + H(+)</text>
        <dbReference type="Rhea" id="RHEA:46608"/>
        <dbReference type="Rhea" id="RHEA-COMP:11060"/>
        <dbReference type="Rhea" id="RHEA-COMP:11605"/>
        <dbReference type="ChEBI" id="CHEBI:15378"/>
        <dbReference type="ChEBI" id="CHEBI:30013"/>
        <dbReference type="ChEBI" id="CHEBI:30616"/>
        <dbReference type="ChEBI" id="CHEBI:61977"/>
        <dbReference type="ChEBI" id="CHEBI:456216"/>
        <dbReference type="EC" id="2.7.11.1"/>
    </reaction>
</comment>
<dbReference type="InterPro" id="IPR011009">
    <property type="entry name" value="Kinase-like_dom_sf"/>
</dbReference>
<accession>A0AAV7JC19</accession>